<evidence type="ECO:0000313" key="11">
    <source>
        <dbReference type="Proteomes" id="UP001190640"/>
    </source>
</evidence>
<evidence type="ECO:0000313" key="15">
    <source>
        <dbReference type="RefSeq" id="XP_054838666.1"/>
    </source>
</evidence>
<dbReference type="RefSeq" id="XP_054838667.1">
    <property type="nucleotide sequence ID" value="XM_054982692.1"/>
</dbReference>
<evidence type="ECO:0000313" key="16">
    <source>
        <dbReference type="RefSeq" id="XP_054838667.1"/>
    </source>
</evidence>
<dbReference type="GO" id="GO:0042759">
    <property type="term" value="P:long-chain fatty acid biosynthetic process"/>
    <property type="evidence" value="ECO:0007669"/>
    <property type="project" value="TreeGrafter"/>
</dbReference>
<keyword evidence="4 7" id="KW-0378">Hydrolase</keyword>
<dbReference type="GO" id="GO:0046512">
    <property type="term" value="P:sphingosine biosynthetic process"/>
    <property type="evidence" value="ECO:0007669"/>
    <property type="project" value="TreeGrafter"/>
</dbReference>
<dbReference type="FunFam" id="2.60.40.2300:FF:000001">
    <property type="entry name" value="N-acylsphingosine amidohydrolase 2"/>
    <property type="match status" value="1"/>
</dbReference>
<evidence type="ECO:0000256" key="5">
    <source>
        <dbReference type="PIRSR" id="PIRSR606823-1"/>
    </source>
</evidence>
<evidence type="ECO:0000259" key="10">
    <source>
        <dbReference type="Pfam" id="PF17048"/>
    </source>
</evidence>
<evidence type="ECO:0000313" key="14">
    <source>
        <dbReference type="RefSeq" id="XP_054838665.1"/>
    </source>
</evidence>
<dbReference type="InterPro" id="IPR031331">
    <property type="entry name" value="NEUT/ALK_ceramidase_C"/>
</dbReference>
<evidence type="ECO:0000313" key="13">
    <source>
        <dbReference type="RefSeq" id="XP_054838663.1"/>
    </source>
</evidence>
<dbReference type="GeneID" id="129331972"/>
<dbReference type="RefSeq" id="XP_054838662.1">
    <property type="nucleotide sequence ID" value="XM_054982687.1"/>
</dbReference>
<keyword evidence="11" id="KW-1185">Reference proteome</keyword>
<evidence type="ECO:0000256" key="4">
    <source>
        <dbReference type="ARBA" id="ARBA00022801"/>
    </source>
</evidence>
<keyword evidence="7" id="KW-0746">Sphingolipid metabolism</keyword>
<sequence length="733" mass="81515">MSEPKKWPISRLAILLIVILILGIVASTIILIFAFLPSENAPWLEGRLADQDHYLIGVGRADCTGPVAEVPFIGYGTMDQNGAGIITRQYCRTFIVAEPQNRTKRVVYVTAEIGMISQRLRLEVMKQLKQKYGEMYRQDNVILSATHTHSGPGGYFQNTIFMIASKGFIKPSLNAIVNGVIKSIDVAHQNMREGHIFINKGVLLNSQINRSPFSYLQNSKSERERYSSDTDQEMVILKMTDVEGQDIGLFSWFAIHPVSMNSSNRFTSSDNVGYAAYLFEQEKNKGYLTGEGPYVAAFGSSNLGDVSSNTKGPHCTNTGESCENLNNYCPIGGAKMCIASGPGKDMFESTKIIGRNLYLKAKELSMAASEEIYGPLNSAHEWLNMANRTVQLNATHSGKTCKPALGYSFAAGTMDGPGMFNFTQGAIHGDPFWDAVRNGLLAEPSNESVECQKPKPILIPTGEMSKPYPWHPDIIDVQMVTIGPVVIVALPGEFTTMAGRRTREAVKSEFEAHGKPGMHVILAGLCNVYTHYITTFEEYQIQRYEGASTIFGPHTLSAYIQSFRELVQAIVKDTVRDLPSYPEPSILNISVNFLLPVIDAKPLGRKYGDVLQDVEPMYRVGEVASAQFVGANPRNSAENMSTLSFLTVEKYDNTSASWKIRYNDASWDTRFIWQKGDWGRSTAIVQWHIPNNTEPGTYRLQYFGHHKELLSSIHAFRGTSSEFEVLNLEFVKL</sequence>
<feature type="active site" description="Nucleophile" evidence="5">
    <location>
        <position position="307"/>
    </location>
</feature>
<feature type="binding site" evidence="6">
    <location>
        <position position="493"/>
    </location>
    <ligand>
        <name>Zn(2+)</name>
        <dbReference type="ChEBI" id="CHEBI:29105"/>
    </ligand>
</feature>
<organism evidence="11 13">
    <name type="scientific">Eublepharis macularius</name>
    <name type="common">Leopard gecko</name>
    <name type="synonym">Cyrtodactylus macularius</name>
    <dbReference type="NCBI Taxonomy" id="481883"/>
    <lineage>
        <taxon>Eukaryota</taxon>
        <taxon>Metazoa</taxon>
        <taxon>Chordata</taxon>
        <taxon>Craniata</taxon>
        <taxon>Vertebrata</taxon>
        <taxon>Euteleostomi</taxon>
        <taxon>Lepidosauria</taxon>
        <taxon>Squamata</taxon>
        <taxon>Bifurcata</taxon>
        <taxon>Gekkota</taxon>
        <taxon>Eublepharidae</taxon>
        <taxon>Eublepharinae</taxon>
        <taxon>Eublepharis</taxon>
    </lineage>
</organism>
<evidence type="ECO:0000256" key="7">
    <source>
        <dbReference type="RuleBase" id="RU366019"/>
    </source>
</evidence>
<dbReference type="KEGG" id="emc:129331972"/>
<comment type="similarity">
    <text evidence="1 7">Belongs to the neutral ceramidase family.</text>
</comment>
<gene>
    <name evidence="12 13 14 15 16" type="primary">ASAH2</name>
</gene>
<dbReference type="InterPro" id="IPR031329">
    <property type="entry name" value="NEUT/ALK_ceramidase_N"/>
</dbReference>
<dbReference type="AlphaFoldDB" id="A0AA97JH54"/>
<keyword evidence="8" id="KW-0812">Transmembrane</keyword>
<evidence type="ECO:0000256" key="6">
    <source>
        <dbReference type="PIRSR" id="PIRSR606823-2"/>
    </source>
</evidence>
<dbReference type="CTD" id="56624"/>
<protein>
    <recommendedName>
        <fullName evidence="3 7">Neutral ceramidase</fullName>
        <ecNumber evidence="2 7">3.5.1.23</ecNumber>
    </recommendedName>
</protein>
<dbReference type="PANTHER" id="PTHR12670:SF1">
    <property type="entry name" value="NEUTRAL CERAMIDASE"/>
    <property type="match status" value="1"/>
</dbReference>
<feature type="domain" description="Neutral/alkaline non-lysosomal ceramidase N-terminal" evidence="9">
    <location>
        <begin position="54"/>
        <end position="561"/>
    </location>
</feature>
<reference evidence="12 13" key="1">
    <citation type="submission" date="2025-04" db="UniProtKB">
        <authorList>
            <consortium name="RefSeq"/>
        </authorList>
    </citation>
    <scope>IDENTIFICATION</scope>
    <source>
        <tissue evidence="12 13">Blood</tissue>
    </source>
</reference>
<keyword evidence="8" id="KW-1133">Transmembrane helix</keyword>
<feature type="binding site" evidence="6">
    <location>
        <position position="147"/>
    </location>
    <ligand>
        <name>Zn(2+)</name>
        <dbReference type="ChEBI" id="CHEBI:29105"/>
    </ligand>
</feature>
<dbReference type="Pfam" id="PF17048">
    <property type="entry name" value="Ceramidse_alk_C"/>
    <property type="match status" value="1"/>
</dbReference>
<keyword evidence="6" id="KW-0479">Metal-binding</keyword>
<feature type="binding site" evidence="6">
    <location>
        <position position="256"/>
    </location>
    <ligand>
        <name>Zn(2+)</name>
        <dbReference type="ChEBI" id="CHEBI:29105"/>
    </ligand>
</feature>
<dbReference type="GO" id="GO:0046872">
    <property type="term" value="F:metal ion binding"/>
    <property type="evidence" value="ECO:0007669"/>
    <property type="project" value="UniProtKB-KW"/>
</dbReference>
<dbReference type="InterPro" id="IPR006823">
    <property type="entry name" value="Ceramidase_alk"/>
</dbReference>
<evidence type="ECO:0000313" key="12">
    <source>
        <dbReference type="RefSeq" id="XP_054838662.1"/>
    </source>
</evidence>
<name>A0AA97JH54_EUBMA</name>
<feature type="transmembrane region" description="Helical" evidence="8">
    <location>
        <begin position="12"/>
        <end position="36"/>
    </location>
</feature>
<keyword evidence="8" id="KW-0472">Membrane</keyword>
<comment type="catalytic activity">
    <reaction evidence="7">
        <text>an N-acylsphing-4-enine + H2O = sphing-4-enine + a fatty acid</text>
        <dbReference type="Rhea" id="RHEA:20856"/>
        <dbReference type="ChEBI" id="CHEBI:15377"/>
        <dbReference type="ChEBI" id="CHEBI:28868"/>
        <dbReference type="ChEBI" id="CHEBI:52639"/>
        <dbReference type="ChEBI" id="CHEBI:57756"/>
        <dbReference type="EC" id="3.5.1.23"/>
    </reaction>
</comment>
<dbReference type="GO" id="GO:0005576">
    <property type="term" value="C:extracellular region"/>
    <property type="evidence" value="ECO:0007669"/>
    <property type="project" value="TreeGrafter"/>
</dbReference>
<evidence type="ECO:0000256" key="8">
    <source>
        <dbReference type="SAM" id="Phobius"/>
    </source>
</evidence>
<dbReference type="InterPro" id="IPR038445">
    <property type="entry name" value="NCDase_C_sf"/>
</dbReference>
<evidence type="ECO:0000256" key="2">
    <source>
        <dbReference type="ARBA" id="ARBA00011891"/>
    </source>
</evidence>
<dbReference type="GO" id="GO:0017040">
    <property type="term" value="F:N-acylsphingosine amidohydrolase activity"/>
    <property type="evidence" value="ECO:0007669"/>
    <property type="project" value="UniProtKB-UniRule"/>
</dbReference>
<evidence type="ECO:0000256" key="1">
    <source>
        <dbReference type="ARBA" id="ARBA00009835"/>
    </source>
</evidence>
<dbReference type="GO" id="GO:0005737">
    <property type="term" value="C:cytoplasm"/>
    <property type="evidence" value="ECO:0007669"/>
    <property type="project" value="UniProtKB-ARBA"/>
</dbReference>
<dbReference type="GO" id="GO:0046514">
    <property type="term" value="P:ceramide catabolic process"/>
    <property type="evidence" value="ECO:0007669"/>
    <property type="project" value="InterPro"/>
</dbReference>
<proteinExistence type="inferred from homology"/>
<keyword evidence="6" id="KW-0862">Zinc</keyword>
<accession>A0AA97JH54</accession>
<dbReference type="RefSeq" id="XP_054838665.1">
    <property type="nucleotide sequence ID" value="XM_054982690.1"/>
</dbReference>
<dbReference type="GO" id="GO:0005886">
    <property type="term" value="C:plasma membrane"/>
    <property type="evidence" value="ECO:0007669"/>
    <property type="project" value="UniProtKB-ARBA"/>
</dbReference>
<evidence type="ECO:0000259" key="9">
    <source>
        <dbReference type="Pfam" id="PF04734"/>
    </source>
</evidence>
<dbReference type="Gene3D" id="2.60.40.2300">
    <property type="entry name" value="Neutral/alkaline non-lysosomal ceramidase, C-terminal domain"/>
    <property type="match status" value="1"/>
</dbReference>
<dbReference type="RefSeq" id="XP_054838666.1">
    <property type="nucleotide sequence ID" value="XM_054982691.1"/>
</dbReference>
<dbReference type="RefSeq" id="XP_054838663.1">
    <property type="nucleotide sequence ID" value="XM_054982688.1"/>
</dbReference>
<dbReference type="PANTHER" id="PTHR12670">
    <property type="entry name" value="CERAMIDASE"/>
    <property type="match status" value="1"/>
</dbReference>
<evidence type="ECO:0000256" key="3">
    <source>
        <dbReference type="ARBA" id="ARBA00019235"/>
    </source>
</evidence>
<dbReference type="Proteomes" id="UP001190640">
    <property type="component" value="Chromosome 6"/>
</dbReference>
<dbReference type="Pfam" id="PF04734">
    <property type="entry name" value="Ceramidase_alk"/>
    <property type="match status" value="1"/>
</dbReference>
<dbReference type="EC" id="3.5.1.23" evidence="2 7"/>
<feature type="domain" description="Neutral/alkaline non-lysosomal ceramidase C-terminal" evidence="10">
    <location>
        <begin position="563"/>
        <end position="725"/>
    </location>
</feature>
<keyword evidence="7" id="KW-0443">Lipid metabolism</keyword>
<feature type="binding site" evidence="6">
    <location>
        <position position="532"/>
    </location>
    <ligand>
        <name>Zn(2+)</name>
        <dbReference type="ChEBI" id="CHEBI:29105"/>
    </ligand>
</feature>
<comment type="cofactor">
    <cofactor evidence="6">
        <name>Zn(2+)</name>
        <dbReference type="ChEBI" id="CHEBI:29105"/>
    </cofactor>
    <text evidence="6">Binds 1 zinc ion per subunit.</text>
</comment>